<evidence type="ECO:0000256" key="1">
    <source>
        <dbReference type="SAM" id="MobiDB-lite"/>
    </source>
</evidence>
<proteinExistence type="predicted"/>
<dbReference type="AlphaFoldDB" id="A0AAV1Y6E6"/>
<reference evidence="2 3" key="1">
    <citation type="submission" date="2024-03" db="EMBL/GenBank/DDBJ databases">
        <authorList>
            <person name="Martinez-Hernandez J."/>
        </authorList>
    </citation>
    <scope>NUCLEOTIDE SEQUENCE [LARGE SCALE GENOMIC DNA]</scope>
</reference>
<protein>
    <submittedName>
        <fullName evidence="2">Uncharacterized protein</fullName>
    </submittedName>
</protein>
<dbReference type="Proteomes" id="UP001497480">
    <property type="component" value="Unassembled WGS sequence"/>
</dbReference>
<dbReference type="EMBL" id="CAXHTB010000022">
    <property type="protein sequence ID" value="CAL0329528.1"/>
    <property type="molecule type" value="Genomic_DNA"/>
</dbReference>
<feature type="compositionally biased region" description="Polar residues" evidence="1">
    <location>
        <begin position="18"/>
        <end position="34"/>
    </location>
</feature>
<evidence type="ECO:0000313" key="2">
    <source>
        <dbReference type="EMBL" id="CAL0329528.1"/>
    </source>
</evidence>
<evidence type="ECO:0000313" key="3">
    <source>
        <dbReference type="Proteomes" id="UP001497480"/>
    </source>
</evidence>
<name>A0AAV1Y6E6_LUPLU</name>
<sequence>MAGLGQGKQRKRKRNKNVASSSRHVPNTCDSQDVPQPMVSSDEVDSTKTLNHDSYSGEASEPLNAEKRHDSCEATSMERAEARTLDQNMHMLVLAAGLIGAGDESEAEPQPQHAPQVHVLDHEEDHVTQQENVEHAVDEHVQPHTDSSQVELIHQCLVEMRQDLHAQDQKLKQIMDYLHHHLPPTH</sequence>
<gene>
    <name evidence="2" type="ORF">LLUT_LOCUS30588</name>
</gene>
<keyword evidence="3" id="KW-1185">Reference proteome</keyword>
<accession>A0AAV1Y6E6</accession>
<feature type="region of interest" description="Disordered" evidence="1">
    <location>
        <begin position="1"/>
        <end position="77"/>
    </location>
</feature>
<organism evidence="2 3">
    <name type="scientific">Lupinus luteus</name>
    <name type="common">European yellow lupine</name>
    <dbReference type="NCBI Taxonomy" id="3873"/>
    <lineage>
        <taxon>Eukaryota</taxon>
        <taxon>Viridiplantae</taxon>
        <taxon>Streptophyta</taxon>
        <taxon>Embryophyta</taxon>
        <taxon>Tracheophyta</taxon>
        <taxon>Spermatophyta</taxon>
        <taxon>Magnoliopsida</taxon>
        <taxon>eudicotyledons</taxon>
        <taxon>Gunneridae</taxon>
        <taxon>Pentapetalae</taxon>
        <taxon>rosids</taxon>
        <taxon>fabids</taxon>
        <taxon>Fabales</taxon>
        <taxon>Fabaceae</taxon>
        <taxon>Papilionoideae</taxon>
        <taxon>50 kb inversion clade</taxon>
        <taxon>genistoids sensu lato</taxon>
        <taxon>core genistoids</taxon>
        <taxon>Genisteae</taxon>
        <taxon>Lupinus</taxon>
    </lineage>
</organism>
<comment type="caution">
    <text evidence="2">The sequence shown here is derived from an EMBL/GenBank/DDBJ whole genome shotgun (WGS) entry which is preliminary data.</text>
</comment>
<feature type="compositionally biased region" description="Basic and acidic residues" evidence="1">
    <location>
        <begin position="64"/>
        <end position="77"/>
    </location>
</feature>